<evidence type="ECO:0008006" key="3">
    <source>
        <dbReference type="Google" id="ProtNLM"/>
    </source>
</evidence>
<evidence type="ECO:0000313" key="1">
    <source>
        <dbReference type="EMBL" id="MDR6942913.1"/>
    </source>
</evidence>
<dbReference type="RefSeq" id="WP_310096497.1">
    <property type="nucleotide sequence ID" value="NZ_JAVDUU010000003.1"/>
</dbReference>
<name>A0ABU1TC06_9SPHI</name>
<dbReference type="EMBL" id="JAVDUU010000003">
    <property type="protein sequence ID" value="MDR6942913.1"/>
    <property type="molecule type" value="Genomic_DNA"/>
</dbReference>
<reference evidence="1 2" key="1">
    <citation type="submission" date="2023-07" db="EMBL/GenBank/DDBJ databases">
        <title>Sorghum-associated microbial communities from plants grown in Nebraska, USA.</title>
        <authorList>
            <person name="Schachtman D."/>
        </authorList>
    </citation>
    <scope>NUCLEOTIDE SEQUENCE [LARGE SCALE GENOMIC DNA]</scope>
    <source>
        <strain evidence="1 2">3262</strain>
    </source>
</reference>
<evidence type="ECO:0000313" key="2">
    <source>
        <dbReference type="Proteomes" id="UP001247620"/>
    </source>
</evidence>
<gene>
    <name evidence="1" type="ORF">J2W55_002766</name>
</gene>
<proteinExistence type="predicted"/>
<comment type="caution">
    <text evidence="1">The sequence shown here is derived from an EMBL/GenBank/DDBJ whole genome shotgun (WGS) entry which is preliminary data.</text>
</comment>
<protein>
    <recommendedName>
        <fullName evidence="3">Lipocalin-like domain-containing protein</fullName>
    </recommendedName>
</protein>
<dbReference type="Proteomes" id="UP001247620">
    <property type="component" value="Unassembled WGS sequence"/>
</dbReference>
<dbReference type="PROSITE" id="PS51257">
    <property type="entry name" value="PROKAR_LIPOPROTEIN"/>
    <property type="match status" value="1"/>
</dbReference>
<keyword evidence="2" id="KW-1185">Reference proteome</keyword>
<sequence>MKKLILLLFFSIALFSCKKDHSGNPGTTNASLLVGKWIYTQDTIRDYKNGQLNFTSNTGGRSFDGAFLRTI</sequence>
<organism evidence="1 2">
    <name type="scientific">Mucilaginibacter pocheonensis</name>
    <dbReference type="NCBI Taxonomy" id="398050"/>
    <lineage>
        <taxon>Bacteria</taxon>
        <taxon>Pseudomonadati</taxon>
        <taxon>Bacteroidota</taxon>
        <taxon>Sphingobacteriia</taxon>
        <taxon>Sphingobacteriales</taxon>
        <taxon>Sphingobacteriaceae</taxon>
        <taxon>Mucilaginibacter</taxon>
    </lineage>
</organism>
<accession>A0ABU1TC06</accession>